<dbReference type="AlphaFoldDB" id="X6M7V3"/>
<evidence type="ECO:0000313" key="2">
    <source>
        <dbReference type="EMBL" id="ETO09110.1"/>
    </source>
</evidence>
<sequence>EKQYILEMTKKTITDLYPKMPQKWSLSIAFIVKKIATSQQFVRENLKDKIVVSLRDVARCLSTYSWLRRQYSKLLCANSNWKKRCLVIALGLCYYFRLNKNEREKYNKEISKNKSALFTQQLQKEIDTLCNCFEIPSGVARNQALKENLFVLFLCIMTTTPIILVGKPGTSKTLSYQIIRNNLSHSGIKDFEAKLEENKLPLKVKPIHPIAFQCTHDSKPEGIKERWDQTMRHSENSQIFPLLLLDEIGLAEHSKHNPLKVLHQLLEHPKISFVGISNWRLDAAKMNRVVVHQIQPMNTVELMETAKEMLEHHKKIYETNNRVAFGNHNLRKEIENIAQVYDKVICDKSGAFRPGGKKHFFGARDFYSLIRYQLNSQSSMQSFEGFMRNFGGIPASKLQGHLGAILEEVLGMEKSEISNKMSKWTPLECVRKNLRDTKNNNSPLLGDNYMISRHCMVISDLEHSWQVLLDQDVLKYDNEFLFGGCFPADRLTTITNYNHLNKIISCMEGGKTVVMYNLEYIHESLYDMLNQRYQKKPSGQTYCRVALGSESRDCYVSEKFKLVVIVTKSVAYSPEMPIAFLNRFEKQLISYESSLQPDIRERIPVMRNRLCQAFGVSDDQLSDLFPGFCDDTIPSALSCILADGKYEELKIEQYTEPEEEAKTETVDIRDTELKMLELFRPICRPEKLIKLAIQKKYPPSNDPAQLEHFPTLVLFKKNNIFI</sequence>
<gene>
    <name evidence="2" type="ORF">RFI_28277</name>
</gene>
<feature type="non-terminal residue" evidence="2">
    <location>
        <position position="1"/>
    </location>
</feature>
<dbReference type="OMA" id="HFIFTRI"/>
<dbReference type="GO" id="GO:0004842">
    <property type="term" value="F:ubiquitin-protein transferase activity"/>
    <property type="evidence" value="ECO:0007669"/>
    <property type="project" value="InterPro"/>
</dbReference>
<reference evidence="2 3" key="1">
    <citation type="journal article" date="2013" name="Curr. Biol.">
        <title>The Genome of the Foraminiferan Reticulomyxa filosa.</title>
        <authorList>
            <person name="Glockner G."/>
            <person name="Hulsmann N."/>
            <person name="Schleicher M."/>
            <person name="Noegel A.A."/>
            <person name="Eichinger L."/>
            <person name="Gallinger C."/>
            <person name="Pawlowski J."/>
            <person name="Sierra R."/>
            <person name="Euteneuer U."/>
            <person name="Pillet L."/>
            <person name="Moustafa A."/>
            <person name="Platzer M."/>
            <person name="Groth M."/>
            <person name="Szafranski K."/>
            <person name="Schliwa M."/>
        </authorList>
    </citation>
    <scope>NUCLEOTIDE SEQUENCE [LARGE SCALE GENOMIC DNA]</scope>
</reference>
<dbReference type="SUPFAM" id="SSF52540">
    <property type="entry name" value="P-loop containing nucleoside triphosphate hydrolases"/>
    <property type="match status" value="1"/>
</dbReference>
<dbReference type="Proteomes" id="UP000023152">
    <property type="component" value="Unassembled WGS sequence"/>
</dbReference>
<keyword evidence="3" id="KW-1185">Reference proteome</keyword>
<dbReference type="InterPro" id="IPR027417">
    <property type="entry name" value="P-loop_NTPase"/>
</dbReference>
<dbReference type="OrthoDB" id="2423195at2759"/>
<keyword evidence="1" id="KW-0472">Membrane</keyword>
<proteinExistence type="predicted"/>
<dbReference type="PANTHER" id="PTHR22605">
    <property type="entry name" value="RZ-TYPE DOMAIN-CONTAINING PROTEIN"/>
    <property type="match status" value="1"/>
</dbReference>
<feature type="transmembrane region" description="Helical" evidence="1">
    <location>
        <begin position="149"/>
        <end position="166"/>
    </location>
</feature>
<evidence type="ECO:0000313" key="3">
    <source>
        <dbReference type="Proteomes" id="UP000023152"/>
    </source>
</evidence>
<evidence type="ECO:0008006" key="4">
    <source>
        <dbReference type="Google" id="ProtNLM"/>
    </source>
</evidence>
<protein>
    <recommendedName>
        <fullName evidence="4">AAA+ ATPase domain-containing protein</fullName>
    </recommendedName>
</protein>
<accession>X6M7V3</accession>
<dbReference type="InterPro" id="IPR031248">
    <property type="entry name" value="RNF213"/>
</dbReference>
<organism evidence="2 3">
    <name type="scientific">Reticulomyxa filosa</name>
    <dbReference type="NCBI Taxonomy" id="46433"/>
    <lineage>
        <taxon>Eukaryota</taxon>
        <taxon>Sar</taxon>
        <taxon>Rhizaria</taxon>
        <taxon>Retaria</taxon>
        <taxon>Foraminifera</taxon>
        <taxon>Monothalamids</taxon>
        <taxon>Reticulomyxidae</taxon>
        <taxon>Reticulomyxa</taxon>
    </lineage>
</organism>
<name>X6M7V3_RETFI</name>
<dbReference type="GO" id="GO:0016887">
    <property type="term" value="F:ATP hydrolysis activity"/>
    <property type="evidence" value="ECO:0007669"/>
    <property type="project" value="InterPro"/>
</dbReference>
<keyword evidence="1" id="KW-1133">Transmembrane helix</keyword>
<evidence type="ECO:0000256" key="1">
    <source>
        <dbReference type="SAM" id="Phobius"/>
    </source>
</evidence>
<comment type="caution">
    <text evidence="2">The sequence shown here is derived from an EMBL/GenBank/DDBJ whole genome shotgun (WGS) entry which is preliminary data.</text>
</comment>
<dbReference type="Gene3D" id="3.40.50.300">
    <property type="entry name" value="P-loop containing nucleotide triphosphate hydrolases"/>
    <property type="match status" value="2"/>
</dbReference>
<dbReference type="EMBL" id="ASPP01024357">
    <property type="protein sequence ID" value="ETO09110.1"/>
    <property type="molecule type" value="Genomic_DNA"/>
</dbReference>
<dbReference type="PANTHER" id="PTHR22605:SF1">
    <property type="entry name" value="RZ-TYPE DOMAIN-CONTAINING PROTEIN"/>
    <property type="match status" value="1"/>
</dbReference>
<keyword evidence="1" id="KW-0812">Transmembrane</keyword>